<comment type="subcellular location">
    <subcellularLocation>
        <location evidence="1 6">Endoplasmic reticulum membrane</location>
        <topology evidence="1 6">Multi-pass membrane protein</topology>
    </subcellularLocation>
</comment>
<evidence type="ECO:0000256" key="6">
    <source>
        <dbReference type="RuleBase" id="RU363132"/>
    </source>
</evidence>
<name>A0ABP0TVG4_9BRYO</name>
<feature type="transmembrane region" description="Helical" evidence="6">
    <location>
        <begin position="68"/>
        <end position="84"/>
    </location>
</feature>
<dbReference type="InterPro" id="IPR045064">
    <property type="entry name" value="Reticulon-like"/>
</dbReference>
<evidence type="ECO:0000256" key="4">
    <source>
        <dbReference type="ARBA" id="ARBA00022989"/>
    </source>
</evidence>
<keyword evidence="4 6" id="KW-1133">Transmembrane helix</keyword>
<protein>
    <recommendedName>
        <fullName evidence="6">Reticulon-like protein</fullName>
    </recommendedName>
</protein>
<evidence type="ECO:0000259" key="7">
    <source>
        <dbReference type="PROSITE" id="PS50845"/>
    </source>
</evidence>
<proteinExistence type="predicted"/>
<feature type="transmembrane region" description="Helical" evidence="6">
    <location>
        <begin position="166"/>
        <end position="194"/>
    </location>
</feature>
<keyword evidence="9" id="KW-1185">Reference proteome</keyword>
<evidence type="ECO:0000313" key="9">
    <source>
        <dbReference type="Proteomes" id="UP001497512"/>
    </source>
</evidence>
<gene>
    <name evidence="8" type="ORF">CSSPTR1EN2_LOCUS7872</name>
</gene>
<dbReference type="PANTHER" id="PTHR10994:SF193">
    <property type="entry name" value="RETICULON-LIKE PROTEIN"/>
    <property type="match status" value="1"/>
</dbReference>
<keyword evidence="3 6" id="KW-0256">Endoplasmic reticulum</keyword>
<organism evidence="8 9">
    <name type="scientific">Sphagnum troendelagicum</name>
    <dbReference type="NCBI Taxonomy" id="128251"/>
    <lineage>
        <taxon>Eukaryota</taxon>
        <taxon>Viridiplantae</taxon>
        <taxon>Streptophyta</taxon>
        <taxon>Embryophyta</taxon>
        <taxon>Bryophyta</taxon>
        <taxon>Sphagnophytina</taxon>
        <taxon>Sphagnopsida</taxon>
        <taxon>Sphagnales</taxon>
        <taxon>Sphagnaceae</taxon>
        <taxon>Sphagnum</taxon>
    </lineage>
</organism>
<evidence type="ECO:0000256" key="1">
    <source>
        <dbReference type="ARBA" id="ARBA00004477"/>
    </source>
</evidence>
<evidence type="ECO:0000256" key="5">
    <source>
        <dbReference type="ARBA" id="ARBA00023136"/>
    </source>
</evidence>
<keyword evidence="2 6" id="KW-0812">Transmembrane</keyword>
<evidence type="ECO:0000313" key="8">
    <source>
        <dbReference type="EMBL" id="CAK9205486.1"/>
    </source>
</evidence>
<dbReference type="InterPro" id="IPR003388">
    <property type="entry name" value="Reticulon"/>
</dbReference>
<keyword evidence="5 6" id="KW-0472">Membrane</keyword>
<dbReference type="PROSITE" id="PS50845">
    <property type="entry name" value="RETICULON"/>
    <property type="match status" value="1"/>
</dbReference>
<evidence type="ECO:0000256" key="3">
    <source>
        <dbReference type="ARBA" id="ARBA00022824"/>
    </source>
</evidence>
<sequence>MSEQPPADAVVAETVAAVVNNIQNVPANQSAPADKYAQTPRLFGRKQPIHQVLGGGTTADVLLWRKKHLSIGLLVGATLAWILLEKTGYTLVSLVSNITLFLVVILFVWSNLAALLNRAPPPLPELSLSEDFVLSTANTVRLELNKVLAIAHDVALGKDFKLFLKVIAVLWIVSTAAGWFSVLTLVYISIILALTLPFIYDKYEDVIDHHANRISEQAQVHYKKLDENVFSKIPRAPVKEKKIQ</sequence>
<dbReference type="PANTHER" id="PTHR10994">
    <property type="entry name" value="RETICULON"/>
    <property type="match status" value="1"/>
</dbReference>
<dbReference type="EMBL" id="OZ019907">
    <property type="protein sequence ID" value="CAK9205486.1"/>
    <property type="molecule type" value="Genomic_DNA"/>
</dbReference>
<dbReference type="Proteomes" id="UP001497512">
    <property type="component" value="Chromosome 15"/>
</dbReference>
<feature type="transmembrane region" description="Helical" evidence="6">
    <location>
        <begin position="91"/>
        <end position="116"/>
    </location>
</feature>
<dbReference type="Pfam" id="PF02453">
    <property type="entry name" value="Reticulon"/>
    <property type="match status" value="1"/>
</dbReference>
<feature type="domain" description="Reticulon" evidence="7">
    <location>
        <begin position="58"/>
        <end position="244"/>
    </location>
</feature>
<reference evidence="8" key="1">
    <citation type="submission" date="2024-02" db="EMBL/GenBank/DDBJ databases">
        <authorList>
            <consortium name="ELIXIR-Norway"/>
            <consortium name="Elixir Norway"/>
        </authorList>
    </citation>
    <scope>NUCLEOTIDE SEQUENCE</scope>
</reference>
<accession>A0ABP0TVG4</accession>
<evidence type="ECO:0000256" key="2">
    <source>
        <dbReference type="ARBA" id="ARBA00022692"/>
    </source>
</evidence>